<dbReference type="InterPro" id="IPR011990">
    <property type="entry name" value="TPR-like_helical_dom_sf"/>
</dbReference>
<dbReference type="AlphaFoldDB" id="A0A1C3L3U2"/>
<evidence type="ECO:0000256" key="1">
    <source>
        <dbReference type="ARBA" id="ARBA00022729"/>
    </source>
</evidence>
<keyword evidence="2" id="KW-0472">Membrane</keyword>
<dbReference type="PATRIC" id="fig|1835721.3.peg.43"/>
<dbReference type="RefSeq" id="WP_083172268.1">
    <property type="nucleotide sequence ID" value="NZ_LT594522.1"/>
</dbReference>
<dbReference type="NCBIfam" id="TIGR03302">
    <property type="entry name" value="OM_YfiO"/>
    <property type="match status" value="1"/>
</dbReference>
<feature type="domain" description="Outer membrane lipoprotein BamD-like" evidence="4">
    <location>
        <begin position="34"/>
        <end position="234"/>
    </location>
</feature>
<dbReference type="InterPro" id="IPR017689">
    <property type="entry name" value="BamD"/>
</dbReference>
<dbReference type="Proteomes" id="UP000092809">
    <property type="component" value="Chromosome I"/>
</dbReference>
<dbReference type="InterPro" id="IPR039565">
    <property type="entry name" value="BamD-like"/>
</dbReference>
<evidence type="ECO:0000313" key="6">
    <source>
        <dbReference type="Proteomes" id="UP000092809"/>
    </source>
</evidence>
<evidence type="ECO:0000313" key="5">
    <source>
        <dbReference type="EMBL" id="SBT81925.1"/>
    </source>
</evidence>
<dbReference type="STRING" id="1835721.TRABTM_A_00440"/>
<protein>
    <submittedName>
        <fullName evidence="5">Outer membrane protein assembly factor BamD</fullName>
    </submittedName>
</protein>
<sequence>MQIKYITLAYSIGLLLIGCLNQDCLNHKNILIKNNPSDIYLYAQQKLYNGNCNNDTLIAIKNFKFLKNYNLITSYAQQIQLNLIYAYYKLTSFSFAQSSINNFLLFNSNHPNIDYVIYMQGLINMARDSNNLLQGLFGINSNTNTKYVRTALLNFIQLINTYPNSQYSDNIKYIIYLKNSIADYELSIIKYYYKCESYIAVNKRVEKMLRNFENTKAIKKALFFYEKSYEKLYLNY</sequence>
<dbReference type="OrthoDB" id="9779191at2"/>
<gene>
    <name evidence="5" type="primary">bamD</name>
    <name evidence="5" type="ORF">TRABTM_A_00440</name>
</gene>
<evidence type="ECO:0000256" key="2">
    <source>
        <dbReference type="ARBA" id="ARBA00023136"/>
    </source>
</evidence>
<proteinExistence type="predicted"/>
<keyword evidence="6" id="KW-1185">Reference proteome</keyword>
<organism evidence="5 6">
    <name type="scientific">secondary endosymbiont of Trabutina mannipara</name>
    <dbReference type="NCBI Taxonomy" id="1835721"/>
    <lineage>
        <taxon>Bacteria</taxon>
        <taxon>Pseudomonadati</taxon>
        <taxon>Pseudomonadota</taxon>
        <taxon>Gammaproteobacteria</taxon>
        <taxon>Enterobacterales</taxon>
        <taxon>Enterobacteriaceae</taxon>
    </lineage>
</organism>
<dbReference type="EMBL" id="LT594522">
    <property type="protein sequence ID" value="SBT81925.1"/>
    <property type="molecule type" value="Genomic_DNA"/>
</dbReference>
<keyword evidence="3" id="KW-0998">Cell outer membrane</keyword>
<name>A0A1C3L3U2_9ENTR</name>
<dbReference type="Gene3D" id="1.25.40.10">
    <property type="entry name" value="Tetratricopeptide repeat domain"/>
    <property type="match status" value="1"/>
</dbReference>
<evidence type="ECO:0000259" key="4">
    <source>
        <dbReference type="Pfam" id="PF13525"/>
    </source>
</evidence>
<dbReference type="PROSITE" id="PS51257">
    <property type="entry name" value="PROKAR_LIPOPROTEIN"/>
    <property type="match status" value="1"/>
</dbReference>
<dbReference type="Pfam" id="PF13525">
    <property type="entry name" value="YfiO"/>
    <property type="match status" value="1"/>
</dbReference>
<accession>A0A1C3L3U2</accession>
<keyword evidence="1" id="KW-0732">Signal</keyword>
<reference evidence="6" key="1">
    <citation type="submission" date="2016-06" db="EMBL/GenBank/DDBJ databases">
        <authorList>
            <person name="Szabo Gitta"/>
        </authorList>
    </citation>
    <scope>NUCLEOTIDE SEQUENCE [LARGE SCALE GENOMIC DNA]</scope>
</reference>
<dbReference type="KEGG" id="senm:TRABTM_A_00440"/>
<evidence type="ECO:0000256" key="3">
    <source>
        <dbReference type="ARBA" id="ARBA00023237"/>
    </source>
</evidence>